<reference evidence="9" key="1">
    <citation type="journal article" date="2019" name="Int. J. Syst. Evol. Microbiol.">
        <title>The Global Catalogue of Microorganisms (GCM) 10K type strain sequencing project: providing services to taxonomists for standard genome sequencing and annotation.</title>
        <authorList>
            <consortium name="The Broad Institute Genomics Platform"/>
            <consortium name="The Broad Institute Genome Sequencing Center for Infectious Disease"/>
            <person name="Wu L."/>
            <person name="Ma J."/>
        </authorList>
    </citation>
    <scope>NUCLEOTIDE SEQUENCE [LARGE SCALE GENOMIC DNA]</scope>
    <source>
        <strain evidence="9">JCM 9458</strain>
    </source>
</reference>
<proteinExistence type="inferred from homology"/>
<dbReference type="Gene3D" id="3.30.420.40">
    <property type="match status" value="2"/>
</dbReference>
<evidence type="ECO:0000313" key="9">
    <source>
        <dbReference type="Proteomes" id="UP001501676"/>
    </source>
</evidence>
<evidence type="ECO:0000313" key="8">
    <source>
        <dbReference type="EMBL" id="GAA3394550.1"/>
    </source>
</evidence>
<name>A0ABP6T6M8_9ACTN</name>
<keyword evidence="9" id="KW-1185">Reference proteome</keyword>
<keyword evidence="6" id="KW-0143">Chaperone</keyword>
<dbReference type="PROSITE" id="PS01036">
    <property type="entry name" value="HSP70_3"/>
    <property type="match status" value="1"/>
</dbReference>
<keyword evidence="2" id="KW-0597">Phosphoprotein</keyword>
<dbReference type="InterPro" id="IPR018181">
    <property type="entry name" value="Heat_shock_70_CS"/>
</dbReference>
<gene>
    <name evidence="8" type="ORF">GCM10020369_64410</name>
</gene>
<evidence type="ECO:0000256" key="2">
    <source>
        <dbReference type="ARBA" id="ARBA00022553"/>
    </source>
</evidence>
<keyword evidence="4 7" id="KW-0067">ATP-binding</keyword>
<dbReference type="EMBL" id="BAAAYN010000044">
    <property type="protein sequence ID" value="GAA3394550.1"/>
    <property type="molecule type" value="Genomic_DNA"/>
</dbReference>
<dbReference type="PROSITE" id="PS00329">
    <property type="entry name" value="HSP70_2"/>
    <property type="match status" value="1"/>
</dbReference>
<comment type="similarity">
    <text evidence="1 7">Belongs to the heat shock protein 70 family.</text>
</comment>
<evidence type="ECO:0000256" key="3">
    <source>
        <dbReference type="ARBA" id="ARBA00022741"/>
    </source>
</evidence>
<accession>A0ABP6T6M8</accession>
<dbReference type="Gene3D" id="3.90.640.10">
    <property type="entry name" value="Actin, Chain A, domain 4"/>
    <property type="match status" value="1"/>
</dbReference>
<dbReference type="PRINTS" id="PR00301">
    <property type="entry name" value="HEATSHOCK70"/>
</dbReference>
<dbReference type="Gene3D" id="2.60.34.10">
    <property type="entry name" value="Substrate Binding Domain Of DNAk, Chain A, domain 1"/>
    <property type="match status" value="1"/>
</dbReference>
<evidence type="ECO:0000256" key="7">
    <source>
        <dbReference type="RuleBase" id="RU003322"/>
    </source>
</evidence>
<dbReference type="InterPro" id="IPR013126">
    <property type="entry name" value="Hsp_70_fam"/>
</dbReference>
<dbReference type="SUPFAM" id="SSF100920">
    <property type="entry name" value="Heat shock protein 70kD (HSP70), peptide-binding domain"/>
    <property type="match status" value="1"/>
</dbReference>
<evidence type="ECO:0000256" key="6">
    <source>
        <dbReference type="ARBA" id="ARBA00023186"/>
    </source>
</evidence>
<dbReference type="SUPFAM" id="SSF53067">
    <property type="entry name" value="Actin-like ATPase domain"/>
    <property type="match status" value="2"/>
</dbReference>
<evidence type="ECO:0000256" key="1">
    <source>
        <dbReference type="ARBA" id="ARBA00007381"/>
    </source>
</evidence>
<dbReference type="Pfam" id="PF00012">
    <property type="entry name" value="HSP70"/>
    <property type="match status" value="1"/>
</dbReference>
<comment type="caution">
    <text evidence="8">The sequence shown here is derived from an EMBL/GenBank/DDBJ whole genome shotgun (WGS) entry which is preliminary data.</text>
</comment>
<dbReference type="InterPro" id="IPR029047">
    <property type="entry name" value="HSP70_peptide-bd_sf"/>
</dbReference>
<dbReference type="PANTHER" id="PTHR19375">
    <property type="entry name" value="HEAT SHOCK PROTEIN 70KDA"/>
    <property type="match status" value="1"/>
</dbReference>
<sequence>MNAIGIDLGTTFSAAATVAKNGDPYILLNREGHSTTPSVVCFRDNKPVVGMAARRSVTAAPVDCVEFVKRHMGDPTWRFPTSTGEEYTAEQISALILKRIVEDASTALGAPASEAVITVPAYFDDARRKATADAGEIAGLDVLRVLNEPTAAALAFGYNADREETLLVYDLGGGTFDCTVMRMGFGRFDVLATAGDRNLGGFDFDNALMIHVSELIQKATGLWLLAPGLDDGETEAILREHCEQAKRQLSTLPEAKISVDIDGGEHVVTVTRPTFEALTRPLLRRTEEIVQEVMEEAGIGFGRLGSVLMVGGSTRMPMVTAMVEKVTGVRADRSVHPDEAVALGAAVLAEVLATARRHPESRPRRTMTVNDVTSQGVGVVARARESGEQVNSVVIPRNTPIPCQGRRRFRTLAENQREVLLVVTEGDDPDLRYATVVGSARLAIPQKTSAVEFDIVISYDEDGIIHVTLTEPDDDGGQGGRQIAEFEIDRQANLDAADIHRMRAALRSLEVG</sequence>
<protein>
    <submittedName>
        <fullName evidence="8">Hsp70 family protein</fullName>
    </submittedName>
</protein>
<organism evidence="8 9">
    <name type="scientific">Cryptosporangium minutisporangium</name>
    <dbReference type="NCBI Taxonomy" id="113569"/>
    <lineage>
        <taxon>Bacteria</taxon>
        <taxon>Bacillati</taxon>
        <taxon>Actinomycetota</taxon>
        <taxon>Actinomycetes</taxon>
        <taxon>Cryptosporangiales</taxon>
        <taxon>Cryptosporangiaceae</taxon>
        <taxon>Cryptosporangium</taxon>
    </lineage>
</organism>
<dbReference type="CDD" id="cd24029">
    <property type="entry name" value="ASKHA_NBD_HSP70_DnaK_HscA_HscC"/>
    <property type="match status" value="1"/>
</dbReference>
<evidence type="ECO:0000256" key="5">
    <source>
        <dbReference type="ARBA" id="ARBA00023016"/>
    </source>
</evidence>
<dbReference type="PROSITE" id="PS00297">
    <property type="entry name" value="HSP70_1"/>
    <property type="match status" value="1"/>
</dbReference>
<keyword evidence="5" id="KW-0346">Stress response</keyword>
<evidence type="ECO:0000256" key="4">
    <source>
        <dbReference type="ARBA" id="ARBA00022840"/>
    </source>
</evidence>
<keyword evidence="3 7" id="KW-0547">Nucleotide-binding</keyword>
<dbReference type="Proteomes" id="UP001501676">
    <property type="component" value="Unassembled WGS sequence"/>
</dbReference>
<dbReference type="RefSeq" id="WP_345732014.1">
    <property type="nucleotide sequence ID" value="NZ_BAAAYN010000044.1"/>
</dbReference>
<dbReference type="InterPro" id="IPR043129">
    <property type="entry name" value="ATPase_NBD"/>
</dbReference>